<dbReference type="Proteomes" id="UP000826462">
    <property type="component" value="Chromosome 1"/>
</dbReference>
<feature type="transmembrane region" description="Helical" evidence="2">
    <location>
        <begin position="625"/>
        <end position="645"/>
    </location>
</feature>
<keyword evidence="2" id="KW-0472">Membrane</keyword>
<dbReference type="InterPro" id="IPR027628">
    <property type="entry name" value="DotA_TraY"/>
</dbReference>
<name>A0ABX8UT37_9BURK</name>
<evidence type="ECO:0000256" key="1">
    <source>
        <dbReference type="SAM" id="MobiDB-lite"/>
    </source>
</evidence>
<dbReference type="RefSeq" id="WP_219799402.1">
    <property type="nucleotide sequence ID" value="NZ_CP080095.1"/>
</dbReference>
<keyword evidence="2" id="KW-0812">Transmembrane</keyword>
<feature type="transmembrane region" description="Helical" evidence="2">
    <location>
        <begin position="585"/>
        <end position="613"/>
    </location>
</feature>
<dbReference type="EMBL" id="CP080095">
    <property type="protein sequence ID" value="QYD70075.1"/>
    <property type="molecule type" value="Genomic_DNA"/>
</dbReference>
<dbReference type="NCBIfam" id="TIGR04346">
    <property type="entry name" value="DotA_TraY"/>
    <property type="match status" value="1"/>
</dbReference>
<organism evidence="3 4">
    <name type="scientific">Paraburkholderia edwinii</name>
    <dbReference type="NCBI Taxonomy" id="2861782"/>
    <lineage>
        <taxon>Bacteria</taxon>
        <taxon>Pseudomonadati</taxon>
        <taxon>Pseudomonadota</taxon>
        <taxon>Betaproteobacteria</taxon>
        <taxon>Burkholderiales</taxon>
        <taxon>Burkholderiaceae</taxon>
        <taxon>Paraburkholderia</taxon>
    </lineage>
</organism>
<feature type="transmembrane region" description="Helical" evidence="2">
    <location>
        <begin position="540"/>
        <end position="565"/>
    </location>
</feature>
<feature type="transmembrane region" description="Helical" evidence="2">
    <location>
        <begin position="54"/>
        <end position="78"/>
    </location>
</feature>
<keyword evidence="4" id="KW-1185">Reference proteome</keyword>
<proteinExistence type="predicted"/>
<feature type="transmembrane region" description="Helical" evidence="2">
    <location>
        <begin position="124"/>
        <end position="148"/>
    </location>
</feature>
<accession>A0ABX8UT37</accession>
<sequence>MLPAAFANAQTESISSIASAANTGTDQSMAALTQVFGSVMSSPLTGSSGSGSTIASILGTINACVLVIGALWACYLFFAAMIATGAEGEFLGQKRSSIWFTIRNGVGFTLLVPFTGGYSGAQLIMLWVTTMGIGIANLGMSAATSVLANGGTLVSTPPPPQVVTLAKALFEANLCAQAANTAATNVSTDTGGVSTDGGEQFSAKPTTGQIVLMNGNGLSCGGASVASNSAASSITTATSTTGLSSIVPNTSQITSTISAKQQSALTTMQSTLQSAAITYVSAVNAGKQPTDPQTTINSAATAYQSTIQGAISSASSSISSISSTIQSSLSTSGWVMLGAWYQAFAMANSQLTAAAAAAATAIPSTDISNLPYPDLYNEVMASYNQQIEQDASTTASSASISSSTTPVIGLYSNSPDPAHVIGSIFPGQRLVSMVTTLITSNSSSGTGTNPLMGMKTMGDYILDAGDGALAAYSIVSYGQGAADSVPGRVVSAVGDMFSGGAISGLSRVASNLSPIIIMMIVSLFFFGAVLSVYLPMLPFMIWFGGVLSWFACVCEGVVAAPLWALSHLDGEGEGMGPRTSYGYIFLVNLMLRPAFMVIGFLLASVGVVAFGQLLNTMFAQAMANAQFNSVTGVVSIIAYIVLYVGMCQTLCQTMFGLVHHIPNVMGSWLGTSMHNQFGHEMHDKGHTVLAGASNTSSQHVQRVIGGGKPNGNPTASGNAIVPGEQDKPKL</sequence>
<keyword evidence="2" id="KW-1133">Transmembrane helix</keyword>
<protein>
    <submittedName>
        <fullName evidence="3">DotA/TraY family protein</fullName>
    </submittedName>
</protein>
<evidence type="ECO:0000256" key="2">
    <source>
        <dbReference type="SAM" id="Phobius"/>
    </source>
</evidence>
<feature type="transmembrane region" description="Helical" evidence="2">
    <location>
        <begin position="515"/>
        <end position="534"/>
    </location>
</feature>
<evidence type="ECO:0000313" key="3">
    <source>
        <dbReference type="EMBL" id="QYD70075.1"/>
    </source>
</evidence>
<evidence type="ECO:0000313" key="4">
    <source>
        <dbReference type="Proteomes" id="UP000826462"/>
    </source>
</evidence>
<reference evidence="3 4" key="1">
    <citation type="submission" date="2021-07" db="EMBL/GenBank/DDBJ databases">
        <title>Paraburkholderia edwinii protects Aspergillus sp. from phenazines by acting as a toxin sponge.</title>
        <authorList>
            <person name="Dahlstrom K.M."/>
            <person name="Newman D.K."/>
        </authorList>
    </citation>
    <scope>NUCLEOTIDE SEQUENCE [LARGE SCALE GENOMIC DNA]</scope>
    <source>
        <strain evidence="3 4">Pe01</strain>
    </source>
</reference>
<feature type="region of interest" description="Disordered" evidence="1">
    <location>
        <begin position="701"/>
        <end position="730"/>
    </location>
</feature>
<feature type="transmembrane region" description="Helical" evidence="2">
    <location>
        <begin position="98"/>
        <end position="118"/>
    </location>
</feature>
<gene>
    <name evidence="3" type="ORF">KZJ38_07120</name>
</gene>